<dbReference type="EnsemblMetazoa" id="GAUT040140-RA">
    <property type="protein sequence ID" value="GAUT040140-PA"/>
    <property type="gene ID" value="GAUT040140"/>
</dbReference>
<keyword evidence="2" id="KW-0732">Signal</keyword>
<feature type="region of interest" description="Disordered" evidence="1">
    <location>
        <begin position="409"/>
        <end position="437"/>
    </location>
</feature>
<evidence type="ECO:0000256" key="1">
    <source>
        <dbReference type="SAM" id="MobiDB-lite"/>
    </source>
</evidence>
<feature type="compositionally biased region" description="Acidic residues" evidence="1">
    <location>
        <begin position="169"/>
        <end position="181"/>
    </location>
</feature>
<keyword evidence="4" id="KW-1185">Reference proteome</keyword>
<feature type="compositionally biased region" description="Polar residues" evidence="1">
    <location>
        <begin position="269"/>
        <end position="285"/>
    </location>
</feature>
<dbReference type="VEuPathDB" id="VectorBase:GAUT040140"/>
<feature type="compositionally biased region" description="Basic residues" evidence="1">
    <location>
        <begin position="236"/>
        <end position="245"/>
    </location>
</feature>
<feature type="region of interest" description="Disordered" evidence="1">
    <location>
        <begin position="578"/>
        <end position="652"/>
    </location>
</feature>
<protein>
    <submittedName>
        <fullName evidence="3">Uncharacterized protein</fullName>
    </submittedName>
</protein>
<feature type="compositionally biased region" description="Low complexity" evidence="1">
    <location>
        <begin position="412"/>
        <end position="421"/>
    </location>
</feature>
<evidence type="ECO:0000313" key="4">
    <source>
        <dbReference type="Proteomes" id="UP000078200"/>
    </source>
</evidence>
<sequence length="752" mass="82798">MHVLGAIALVLVLLHAINTVTALLGDDERRTIVAAAIFYMLHKFDFSNIVLQQYTKKLFDYYQSNYLSFHITKIVTVNDTQASKTSNNIPINSDSDTLAITEEQSSKTTSPKMLMKYECDAVNQKSSEDDDVEITASFTLLATSSGKLRSLPNVAGIDNKDVNEIEIASTEDEGEDGEEKEEVSATFIMAPRKTSRTPTPTESHETTVVVPPPHQRNRLYSRSSSVSDDESNAKENRRRRLRSIKHNKENDNKKTESPSPPPPAEGMRKSSTPTRQLNSQRVQSANERVRSAFFNPLPLSTQHISIATLTSPITTLSGHYVPSPPTLGSPVRLREKRPYFDPDHANNTITLAEKLRNEANKYNENNEKRNDVATSSLSTGNNEGNEQNTTSSSIFGPITGVGYNYTSRRSLDSSSLPSSPLHTRERESGGNDFSNVGSREMSSAGFYPAERRPSWRMKFDTGSKNISYIIYVILSYRNAADFIRLSICFAHQSQFSTFSKQEIEGQSIRQSIIAIWQEFVHSKQEFIIRESFHYIIADFKLEDASSGNSSYPPNNSIIIPSAPAVIAAANLSSTVMSQRRTSGGMNPNVSSSANQSIHTIGRPVSAPPNSTITNSSIATLTSASATSGHTEADTSSTGSFMPRRVSASTSTTALVPETCTVSTTTTNSVATTTSGISSANDDRDNDKENDSRSALATQAVIQRRRKPKRRSTGVVHIDMDDLDPERQDDDTEDREGPVTGRRPKTCTDMIEI</sequence>
<feature type="compositionally biased region" description="Acidic residues" evidence="1">
    <location>
        <begin position="720"/>
        <end position="733"/>
    </location>
</feature>
<feature type="compositionally biased region" description="Polar residues" evidence="1">
    <location>
        <begin position="578"/>
        <end position="598"/>
    </location>
</feature>
<evidence type="ECO:0000313" key="3">
    <source>
        <dbReference type="EnsemblMetazoa" id="GAUT040140-PA"/>
    </source>
</evidence>
<feature type="signal peptide" evidence="2">
    <location>
        <begin position="1"/>
        <end position="22"/>
    </location>
</feature>
<feature type="compositionally biased region" description="Low complexity" evidence="1">
    <location>
        <begin position="664"/>
        <end position="674"/>
    </location>
</feature>
<feature type="region of interest" description="Disordered" evidence="1">
    <location>
        <begin position="361"/>
        <end position="395"/>
    </location>
</feature>
<feature type="compositionally biased region" description="Low complexity" evidence="1">
    <location>
        <begin position="378"/>
        <end position="393"/>
    </location>
</feature>
<feature type="compositionally biased region" description="Basic residues" evidence="1">
    <location>
        <begin position="702"/>
        <end position="711"/>
    </location>
</feature>
<dbReference type="Proteomes" id="UP000078200">
    <property type="component" value="Unassembled WGS sequence"/>
</dbReference>
<feature type="region of interest" description="Disordered" evidence="1">
    <location>
        <begin position="664"/>
        <end position="752"/>
    </location>
</feature>
<dbReference type="STRING" id="7395.A0A1A9VKY9"/>
<organism evidence="3 4">
    <name type="scientific">Glossina austeni</name>
    <name type="common">Savannah tsetse fly</name>
    <dbReference type="NCBI Taxonomy" id="7395"/>
    <lineage>
        <taxon>Eukaryota</taxon>
        <taxon>Metazoa</taxon>
        <taxon>Ecdysozoa</taxon>
        <taxon>Arthropoda</taxon>
        <taxon>Hexapoda</taxon>
        <taxon>Insecta</taxon>
        <taxon>Pterygota</taxon>
        <taxon>Neoptera</taxon>
        <taxon>Endopterygota</taxon>
        <taxon>Diptera</taxon>
        <taxon>Brachycera</taxon>
        <taxon>Muscomorpha</taxon>
        <taxon>Hippoboscoidea</taxon>
        <taxon>Glossinidae</taxon>
        <taxon>Glossina</taxon>
    </lineage>
</organism>
<reference evidence="3" key="1">
    <citation type="submission" date="2020-05" db="UniProtKB">
        <authorList>
            <consortium name="EnsemblMetazoa"/>
        </authorList>
    </citation>
    <scope>IDENTIFICATION</scope>
    <source>
        <strain evidence="3">TTRI</strain>
    </source>
</reference>
<evidence type="ECO:0000256" key="2">
    <source>
        <dbReference type="SAM" id="SignalP"/>
    </source>
</evidence>
<feature type="compositionally biased region" description="Basic and acidic residues" evidence="1">
    <location>
        <begin position="361"/>
        <end position="371"/>
    </location>
</feature>
<dbReference type="AlphaFoldDB" id="A0A1A9VKY9"/>
<feature type="compositionally biased region" description="Basic and acidic residues" evidence="1">
    <location>
        <begin position="680"/>
        <end position="691"/>
    </location>
</feature>
<proteinExistence type="predicted"/>
<name>A0A1A9VKY9_GLOAU</name>
<feature type="region of interest" description="Disordered" evidence="1">
    <location>
        <begin position="168"/>
        <end position="285"/>
    </location>
</feature>
<feature type="compositionally biased region" description="Basic and acidic residues" evidence="1">
    <location>
        <begin position="246"/>
        <end position="256"/>
    </location>
</feature>
<accession>A0A1A9VKY9</accession>
<feature type="compositionally biased region" description="Low complexity" evidence="1">
    <location>
        <begin position="609"/>
        <end position="627"/>
    </location>
</feature>
<feature type="chain" id="PRO_5008399464" evidence="2">
    <location>
        <begin position="23"/>
        <end position="752"/>
    </location>
</feature>